<keyword evidence="3" id="KW-1185">Reference proteome</keyword>
<dbReference type="RefSeq" id="YP_010670462.1">
    <property type="nucleotide sequence ID" value="NC_070964.1"/>
</dbReference>
<proteinExistence type="predicted"/>
<organism evidence="2 3">
    <name type="scientific">Synechococcus phage S-H38</name>
    <dbReference type="NCBI Taxonomy" id="2783673"/>
    <lineage>
        <taxon>Viruses</taxon>
        <taxon>Duplodnaviria</taxon>
        <taxon>Heunggongvirae</taxon>
        <taxon>Uroviricota</taxon>
        <taxon>Caudoviricetes</taxon>
        <taxon>Pantevenvirales</taxon>
        <taxon>Kyanoviridae</taxon>
        <taxon>Yellowseavirus</taxon>
        <taxon>Yellowseavirus thirtyeight</taxon>
    </lineage>
</organism>
<dbReference type="KEGG" id="vg:77946667"/>
<dbReference type="EMBL" id="MW117965">
    <property type="protein sequence ID" value="QPB07971.1"/>
    <property type="molecule type" value="Genomic_DNA"/>
</dbReference>
<evidence type="ECO:0000313" key="3">
    <source>
        <dbReference type="Proteomes" id="UP000663144"/>
    </source>
</evidence>
<protein>
    <submittedName>
        <fullName evidence="2">Uncharacterized protein</fullName>
    </submittedName>
</protein>
<sequence length="65" mass="7502">MTIEKSSPEELLAQFREKYEALAKENQELARKIKENESQALKLLGAIETLNYLNTDAEETEETEE</sequence>
<evidence type="ECO:0000313" key="2">
    <source>
        <dbReference type="EMBL" id="QPB07971.1"/>
    </source>
</evidence>
<name>A0A873WJZ6_9CAUD</name>
<evidence type="ECO:0000256" key="1">
    <source>
        <dbReference type="SAM" id="Coils"/>
    </source>
</evidence>
<feature type="coiled-coil region" evidence="1">
    <location>
        <begin position="12"/>
        <end position="39"/>
    </location>
</feature>
<reference evidence="2" key="1">
    <citation type="submission" date="2020-10" db="EMBL/GenBank/DDBJ databases">
        <title>The Isolation and Genome Sequence of a Novel Cyanophage S-H38 from the Yellow Sea, China.</title>
        <authorList>
            <person name="Jiang T."/>
        </authorList>
    </citation>
    <scope>NUCLEOTIDE SEQUENCE</scope>
</reference>
<dbReference type="GeneID" id="77946667"/>
<dbReference type="Proteomes" id="UP000663144">
    <property type="component" value="Segment"/>
</dbReference>
<keyword evidence="1" id="KW-0175">Coiled coil</keyword>
<accession>A0A873WJZ6</accession>